<evidence type="ECO:0000256" key="1">
    <source>
        <dbReference type="ARBA" id="ARBA00022723"/>
    </source>
</evidence>
<evidence type="ECO:0000313" key="5">
    <source>
        <dbReference type="Proteomes" id="UP001596545"/>
    </source>
</evidence>
<dbReference type="Proteomes" id="UP001596545">
    <property type="component" value="Unassembled WGS sequence"/>
</dbReference>
<dbReference type="Gene3D" id="3.40.250.10">
    <property type="entry name" value="Rhodanese-like domain"/>
    <property type="match status" value="1"/>
</dbReference>
<accession>A0ABD6AI21</accession>
<reference evidence="4 5" key="1">
    <citation type="journal article" date="2019" name="Int. J. Syst. Evol. Microbiol.">
        <title>The Global Catalogue of Microorganisms (GCM) 10K type strain sequencing project: providing services to taxonomists for standard genome sequencing and annotation.</title>
        <authorList>
            <consortium name="The Broad Institute Genomics Platform"/>
            <consortium name="The Broad Institute Genome Sequencing Center for Infectious Disease"/>
            <person name="Wu L."/>
            <person name="Ma J."/>
        </authorList>
    </citation>
    <scope>NUCLEOTIDE SEQUENCE [LARGE SCALE GENOMIC DNA]</scope>
    <source>
        <strain evidence="4 5">CGMCC 1.12554</strain>
    </source>
</reference>
<dbReference type="InterPro" id="IPR001279">
    <property type="entry name" value="Metallo-B-lactamas"/>
</dbReference>
<feature type="domain" description="Rhodanese" evidence="3">
    <location>
        <begin position="20"/>
        <end position="115"/>
    </location>
</feature>
<organism evidence="4 5">
    <name type="scientific">Halorubrum rutilum</name>
    <dbReference type="NCBI Taxonomy" id="1364933"/>
    <lineage>
        <taxon>Archaea</taxon>
        <taxon>Methanobacteriati</taxon>
        <taxon>Methanobacteriota</taxon>
        <taxon>Stenosarchaea group</taxon>
        <taxon>Halobacteria</taxon>
        <taxon>Halobacteriales</taxon>
        <taxon>Haloferacaceae</taxon>
        <taxon>Halorubrum</taxon>
    </lineage>
</organism>
<dbReference type="Gene3D" id="3.60.15.10">
    <property type="entry name" value="Ribonuclease Z/Hydroxyacylglutathione hydrolase-like"/>
    <property type="match status" value="1"/>
</dbReference>
<dbReference type="InterPro" id="IPR036866">
    <property type="entry name" value="RibonucZ/Hydroxyglut_hydro"/>
</dbReference>
<evidence type="ECO:0000259" key="3">
    <source>
        <dbReference type="PROSITE" id="PS50206"/>
    </source>
</evidence>
<dbReference type="Pfam" id="PF00753">
    <property type="entry name" value="Lactamase_B"/>
    <property type="match status" value="1"/>
</dbReference>
<dbReference type="SMART" id="SM00450">
    <property type="entry name" value="RHOD"/>
    <property type="match status" value="1"/>
</dbReference>
<dbReference type="PROSITE" id="PS50206">
    <property type="entry name" value="RHODANESE_3"/>
    <property type="match status" value="1"/>
</dbReference>
<sequence>MPTVIDADAFRDRIDERRRGERSFAVVDTRPRESYEGWRIADSVHYFHKPFRDFDVDDFEAETGLGPDDAIVTTCAKGKASLDLAEELEAAGYDDVTVVADGMRGWSGVYDRTAVPLPDAGDDPLDVVQIQRRAKGCLGYLVVGGRPSEGGAEPDGSDRVAVAGSDGSDRVAVAIDVSRHGDEWRAAAAERDASIAAVLDTHVHADHLSGGRDLADELGVPYYLPAAAAERGVAYDFEPLARNETLDVGGVDVKALATPGHTDDAASYLIGRSAVLAGDTLFTDSVGRTELQFAAGGDGGGESAGAATGAERLYDSLHGTLLAQPDEVVVCPGHFAVANDGTTGDVVPGEPVATTVGAARRGLGVLGLDREAFVERVTATLPEKPPNYESVIAANRGVESPPDETAAVELELGPNRCAADAGGESTADADGESTADD</sequence>
<evidence type="ECO:0000256" key="2">
    <source>
        <dbReference type="SAM" id="MobiDB-lite"/>
    </source>
</evidence>
<evidence type="ECO:0000313" key="4">
    <source>
        <dbReference type="EMBL" id="MFC7323857.1"/>
    </source>
</evidence>
<dbReference type="EMBL" id="JBHTBL010000004">
    <property type="protein sequence ID" value="MFC7323857.1"/>
    <property type="molecule type" value="Genomic_DNA"/>
</dbReference>
<dbReference type="PANTHER" id="PTHR43084">
    <property type="entry name" value="PERSULFIDE DIOXYGENASE ETHE1"/>
    <property type="match status" value="1"/>
</dbReference>
<dbReference type="SUPFAM" id="SSF52821">
    <property type="entry name" value="Rhodanese/Cell cycle control phosphatase"/>
    <property type="match status" value="1"/>
</dbReference>
<keyword evidence="1" id="KW-0479">Metal-binding</keyword>
<protein>
    <submittedName>
        <fullName evidence="4">Rhodanese-like domain-containing protein</fullName>
    </submittedName>
</protein>
<dbReference type="CDD" id="cd07724">
    <property type="entry name" value="POD-like_MBL-fold"/>
    <property type="match status" value="1"/>
</dbReference>
<proteinExistence type="predicted"/>
<dbReference type="CDD" id="cd00158">
    <property type="entry name" value="RHOD"/>
    <property type="match status" value="1"/>
</dbReference>
<dbReference type="Pfam" id="PF00581">
    <property type="entry name" value="Rhodanese"/>
    <property type="match status" value="1"/>
</dbReference>
<dbReference type="SMART" id="SM00849">
    <property type="entry name" value="Lactamase_B"/>
    <property type="match status" value="1"/>
</dbReference>
<dbReference type="PANTHER" id="PTHR43084:SF1">
    <property type="entry name" value="PERSULFIDE DIOXYGENASE ETHE1, MITOCHONDRIAL"/>
    <property type="match status" value="1"/>
</dbReference>
<feature type="region of interest" description="Disordered" evidence="2">
    <location>
        <begin position="416"/>
        <end position="437"/>
    </location>
</feature>
<dbReference type="InterPro" id="IPR051682">
    <property type="entry name" value="Mito_Persulfide_Diox"/>
</dbReference>
<feature type="compositionally biased region" description="Acidic residues" evidence="2">
    <location>
        <begin position="427"/>
        <end position="437"/>
    </location>
</feature>
<name>A0ABD6AI21_9EURY</name>
<dbReference type="InterPro" id="IPR001763">
    <property type="entry name" value="Rhodanese-like_dom"/>
</dbReference>
<comment type="caution">
    <text evidence="4">The sequence shown here is derived from an EMBL/GenBank/DDBJ whole genome shotgun (WGS) entry which is preliminary data.</text>
</comment>
<dbReference type="InterPro" id="IPR044528">
    <property type="entry name" value="POD-like_MBL-fold"/>
</dbReference>
<dbReference type="SUPFAM" id="SSF56281">
    <property type="entry name" value="Metallo-hydrolase/oxidoreductase"/>
    <property type="match status" value="1"/>
</dbReference>
<keyword evidence="5" id="KW-1185">Reference proteome</keyword>
<dbReference type="GO" id="GO:0046872">
    <property type="term" value="F:metal ion binding"/>
    <property type="evidence" value="ECO:0007669"/>
    <property type="project" value="UniProtKB-KW"/>
</dbReference>
<dbReference type="AlphaFoldDB" id="A0ABD6AI21"/>
<gene>
    <name evidence="4" type="ORF">ACFQMF_04590</name>
</gene>
<dbReference type="InterPro" id="IPR036873">
    <property type="entry name" value="Rhodanese-like_dom_sf"/>
</dbReference>
<dbReference type="RefSeq" id="WP_256408729.1">
    <property type="nucleotide sequence ID" value="NZ_JANHDN010000003.1"/>
</dbReference>